<dbReference type="GO" id="GO:0008270">
    <property type="term" value="F:zinc ion binding"/>
    <property type="evidence" value="ECO:0007669"/>
    <property type="project" value="UniProtKB-KW"/>
</dbReference>
<dbReference type="SUPFAM" id="SSF57667">
    <property type="entry name" value="beta-beta-alpha zinc fingers"/>
    <property type="match status" value="1"/>
</dbReference>
<dbReference type="PANTHER" id="PTHR24388:SF104">
    <property type="entry name" value="AT-RICH BINDING PROTEIN-RELATED"/>
    <property type="match status" value="1"/>
</dbReference>
<dbReference type="InterPro" id="IPR036236">
    <property type="entry name" value="Znf_C2H2_sf"/>
</dbReference>
<keyword evidence="3 6" id="KW-0863">Zinc-finger</keyword>
<dbReference type="GO" id="GO:0000981">
    <property type="term" value="F:DNA-binding transcription factor activity, RNA polymerase II-specific"/>
    <property type="evidence" value="ECO:0007669"/>
    <property type="project" value="TreeGrafter"/>
</dbReference>
<dbReference type="Gene3D" id="3.30.160.60">
    <property type="entry name" value="Classic Zinc Finger"/>
    <property type="match status" value="2"/>
</dbReference>
<dbReference type="PANTHER" id="PTHR24388">
    <property type="entry name" value="ZINC FINGER PROTEIN"/>
    <property type="match status" value="1"/>
</dbReference>
<keyword evidence="2" id="KW-0677">Repeat</keyword>
<keyword evidence="1" id="KW-0479">Metal-binding</keyword>
<evidence type="ECO:0000256" key="3">
    <source>
        <dbReference type="ARBA" id="ARBA00022771"/>
    </source>
</evidence>
<evidence type="ECO:0000256" key="2">
    <source>
        <dbReference type="ARBA" id="ARBA00022737"/>
    </source>
</evidence>
<organism evidence="8 9">
    <name type="scientific">Coniophora puteana (strain RWD-64-598)</name>
    <name type="common">Brown rot fungus</name>
    <dbReference type="NCBI Taxonomy" id="741705"/>
    <lineage>
        <taxon>Eukaryota</taxon>
        <taxon>Fungi</taxon>
        <taxon>Dikarya</taxon>
        <taxon>Basidiomycota</taxon>
        <taxon>Agaricomycotina</taxon>
        <taxon>Agaricomycetes</taxon>
        <taxon>Agaricomycetidae</taxon>
        <taxon>Boletales</taxon>
        <taxon>Coniophorineae</taxon>
        <taxon>Coniophoraceae</taxon>
        <taxon>Coniophora</taxon>
    </lineage>
</organism>
<evidence type="ECO:0000256" key="6">
    <source>
        <dbReference type="PROSITE-ProRule" id="PRU00042"/>
    </source>
</evidence>
<dbReference type="InterPro" id="IPR050527">
    <property type="entry name" value="Snail/Krueppel_Znf"/>
</dbReference>
<reference evidence="9" key="1">
    <citation type="journal article" date="2012" name="Science">
        <title>The Paleozoic origin of enzymatic lignin decomposition reconstructed from 31 fungal genomes.</title>
        <authorList>
            <person name="Floudas D."/>
            <person name="Binder M."/>
            <person name="Riley R."/>
            <person name="Barry K."/>
            <person name="Blanchette R.A."/>
            <person name="Henrissat B."/>
            <person name="Martinez A.T."/>
            <person name="Otillar R."/>
            <person name="Spatafora J.W."/>
            <person name="Yadav J.S."/>
            <person name="Aerts A."/>
            <person name="Benoit I."/>
            <person name="Boyd A."/>
            <person name="Carlson A."/>
            <person name="Copeland A."/>
            <person name="Coutinho P.M."/>
            <person name="de Vries R.P."/>
            <person name="Ferreira P."/>
            <person name="Findley K."/>
            <person name="Foster B."/>
            <person name="Gaskell J."/>
            <person name="Glotzer D."/>
            <person name="Gorecki P."/>
            <person name="Heitman J."/>
            <person name="Hesse C."/>
            <person name="Hori C."/>
            <person name="Igarashi K."/>
            <person name="Jurgens J.A."/>
            <person name="Kallen N."/>
            <person name="Kersten P."/>
            <person name="Kohler A."/>
            <person name="Kuees U."/>
            <person name="Kumar T.K.A."/>
            <person name="Kuo A."/>
            <person name="LaButti K."/>
            <person name="Larrondo L.F."/>
            <person name="Lindquist E."/>
            <person name="Ling A."/>
            <person name="Lombard V."/>
            <person name="Lucas S."/>
            <person name="Lundell T."/>
            <person name="Martin R."/>
            <person name="McLaughlin D.J."/>
            <person name="Morgenstern I."/>
            <person name="Morin E."/>
            <person name="Murat C."/>
            <person name="Nagy L.G."/>
            <person name="Nolan M."/>
            <person name="Ohm R.A."/>
            <person name="Patyshakuliyeva A."/>
            <person name="Rokas A."/>
            <person name="Ruiz-Duenas F.J."/>
            <person name="Sabat G."/>
            <person name="Salamov A."/>
            <person name="Samejima M."/>
            <person name="Schmutz J."/>
            <person name="Slot J.C."/>
            <person name="St John F."/>
            <person name="Stenlid J."/>
            <person name="Sun H."/>
            <person name="Sun S."/>
            <person name="Syed K."/>
            <person name="Tsang A."/>
            <person name="Wiebenga A."/>
            <person name="Young D."/>
            <person name="Pisabarro A."/>
            <person name="Eastwood D.C."/>
            <person name="Martin F."/>
            <person name="Cullen D."/>
            <person name="Grigoriev I.V."/>
            <person name="Hibbett D.S."/>
        </authorList>
    </citation>
    <scope>NUCLEOTIDE SEQUENCE [LARGE SCALE GENOMIC DNA]</scope>
    <source>
        <strain evidence="9">RWD-64-598 SS2</strain>
    </source>
</reference>
<sequence>MVFHSANAKKATKVIKGNKCPTCGANVSRATDLSRHMLIHSPHRREMMHQCPWKGCGYATLQKANLNTHINTKHTHAKRFPCQVCPKTFNDQSAAIRHRRGIHNMDTRAFRRFCAMKDSDSGYESDSPSRTPKLELDMSELLTFDAPSEPQSAPVDVSIDTFAVQTHVKAGTSATPEVYAPGPTTTVHPTDLAMLDAFWSQDGQTSSDVYCFNAPAPTPMTPRSAVLPMPESYLPSSLDTTSGYVYGNNDFINTQYSDVSYATQAQSSSYGYGNAFDNNAFDYSAPSYAFTQSQQPQQPQFDFNFGVPAPASTAVPEGNYDFDSQDLEYYLTLEYLRQQQQPEQWPIC</sequence>
<dbReference type="KEGG" id="cput:CONPUDRAFT_88270"/>
<comment type="caution">
    <text evidence="8">The sequence shown here is derived from an EMBL/GenBank/DDBJ whole genome shotgun (WGS) entry which is preliminary data.</text>
</comment>
<dbReference type="OMA" id="HINTKHT"/>
<dbReference type="PROSITE" id="PS50157">
    <property type="entry name" value="ZINC_FINGER_C2H2_2"/>
    <property type="match status" value="3"/>
</dbReference>
<feature type="domain" description="C2H2-type" evidence="7">
    <location>
        <begin position="49"/>
        <end position="79"/>
    </location>
</feature>
<dbReference type="GeneID" id="19211237"/>
<protein>
    <recommendedName>
        <fullName evidence="7">C2H2-type domain-containing protein</fullName>
    </recommendedName>
</protein>
<accession>A0A5M3MYK2</accession>
<evidence type="ECO:0000313" key="8">
    <source>
        <dbReference type="EMBL" id="EIW83864.1"/>
    </source>
</evidence>
<keyword evidence="4" id="KW-0862">Zinc</keyword>
<feature type="domain" description="C2H2-type" evidence="7">
    <location>
        <begin position="18"/>
        <end position="45"/>
    </location>
</feature>
<name>A0A5M3MYK2_CONPW</name>
<dbReference type="Pfam" id="PF00096">
    <property type="entry name" value="zf-C2H2"/>
    <property type="match status" value="2"/>
</dbReference>
<proteinExistence type="predicted"/>
<dbReference type="SMART" id="SM00355">
    <property type="entry name" value="ZnF_C2H2"/>
    <property type="match status" value="3"/>
</dbReference>
<evidence type="ECO:0000256" key="4">
    <source>
        <dbReference type="ARBA" id="ARBA00022833"/>
    </source>
</evidence>
<evidence type="ECO:0000313" key="9">
    <source>
        <dbReference type="Proteomes" id="UP000053558"/>
    </source>
</evidence>
<dbReference type="EMBL" id="JH711575">
    <property type="protein sequence ID" value="EIW83864.1"/>
    <property type="molecule type" value="Genomic_DNA"/>
</dbReference>
<dbReference type="OrthoDB" id="654211at2759"/>
<dbReference type="InterPro" id="IPR013087">
    <property type="entry name" value="Znf_C2H2_type"/>
</dbReference>
<keyword evidence="5" id="KW-0539">Nucleus</keyword>
<dbReference type="Proteomes" id="UP000053558">
    <property type="component" value="Unassembled WGS sequence"/>
</dbReference>
<dbReference type="GO" id="GO:0000978">
    <property type="term" value="F:RNA polymerase II cis-regulatory region sequence-specific DNA binding"/>
    <property type="evidence" value="ECO:0007669"/>
    <property type="project" value="TreeGrafter"/>
</dbReference>
<evidence type="ECO:0000256" key="5">
    <source>
        <dbReference type="ARBA" id="ARBA00023242"/>
    </source>
</evidence>
<feature type="domain" description="C2H2-type" evidence="7">
    <location>
        <begin position="80"/>
        <end position="108"/>
    </location>
</feature>
<gene>
    <name evidence="8" type="ORF">CONPUDRAFT_88270</name>
</gene>
<keyword evidence="9" id="KW-1185">Reference proteome</keyword>
<dbReference type="RefSeq" id="XP_007765729.1">
    <property type="nucleotide sequence ID" value="XM_007767539.1"/>
</dbReference>
<dbReference type="PROSITE" id="PS00028">
    <property type="entry name" value="ZINC_FINGER_C2H2_1"/>
    <property type="match status" value="2"/>
</dbReference>
<evidence type="ECO:0000256" key="1">
    <source>
        <dbReference type="ARBA" id="ARBA00022723"/>
    </source>
</evidence>
<dbReference type="AlphaFoldDB" id="A0A5M3MYK2"/>
<evidence type="ECO:0000259" key="7">
    <source>
        <dbReference type="PROSITE" id="PS50157"/>
    </source>
</evidence>